<sequence length="586" mass="64136">MTTITLPIDPKHFWAIVALAGFVLAVAVVYAAMPRTEGKHSDPLDRLKDILGLAQFGDGLFLLLALMWSGLFLALFGGLLLMLWELIWFAVPQNPSAEASARFALLRLAAMTATLGAVVALPFTLIRVRLTRDSNKTADESLFNDKINAATEDLHAMRQRWDGEQNIWEDDITRRNAAIDRLEGLANERPDTAPRISRLLSVYVRELTREVPSEIPPEDVATKDLRTWAQGPTVKRSDMENAVQVLGRLKQIGDIDPDSITIDLRGANLKSFDLSGLQLSKALLSEAQMQGAHLNGAHMQEANLNGAHMQKASLNGAHMQGADLRKTQMQEADLFEAQMQRAHLNEAQMQEANLNGAHMQKANLNGAHMQKAHLNGAQMQKANLNGAHMQKAHLNGAQMQKANLFAAQVQGAHFSGAQMQRANLFQAQMQGANLNGAHMQKAHLNGAQMQKANLFAAQVQGANLNGAHMQKADLRSAQLQGAVLFQAQMQGANLSGAAYDETNILSRANFSASLLSSVDFANVGISREQLNSGFGTSRTVLPDGSGPENPNWPAHWPTLRMTSIEARNEWEKWQTDPDNYTPPTAP</sequence>
<keyword evidence="2" id="KW-0812">Transmembrane</keyword>
<proteinExistence type="predicted"/>
<accession>A0AAN1GR94</accession>
<dbReference type="PANTHER" id="PTHR14136">
    <property type="entry name" value="BTB_POZ DOMAIN-CONTAINING PROTEIN KCTD9"/>
    <property type="match status" value="1"/>
</dbReference>
<dbReference type="InterPro" id="IPR051082">
    <property type="entry name" value="Pentapeptide-BTB/POZ_domain"/>
</dbReference>
<feature type="transmembrane region" description="Helical" evidence="2">
    <location>
        <begin position="12"/>
        <end position="33"/>
    </location>
</feature>
<protein>
    <submittedName>
        <fullName evidence="3">Low-complexity protein</fullName>
    </submittedName>
</protein>
<evidence type="ECO:0000256" key="1">
    <source>
        <dbReference type="SAM" id="MobiDB-lite"/>
    </source>
</evidence>
<gene>
    <name evidence="3" type="ORF">PhaeoP13_01787</name>
</gene>
<dbReference type="InterPro" id="IPR001646">
    <property type="entry name" value="5peptide_repeat"/>
</dbReference>
<keyword evidence="2" id="KW-0472">Membrane</keyword>
<dbReference type="Proteomes" id="UP000218606">
    <property type="component" value="Chromosome"/>
</dbReference>
<feature type="transmembrane region" description="Helical" evidence="2">
    <location>
        <begin position="104"/>
        <end position="126"/>
    </location>
</feature>
<evidence type="ECO:0000313" key="4">
    <source>
        <dbReference type="Proteomes" id="UP000218606"/>
    </source>
</evidence>
<dbReference type="PANTHER" id="PTHR14136:SF17">
    <property type="entry name" value="BTB_POZ DOMAIN-CONTAINING PROTEIN KCTD9"/>
    <property type="match status" value="1"/>
</dbReference>
<keyword evidence="2" id="KW-1133">Transmembrane helix</keyword>
<name>A0AAN1GR94_9RHOB</name>
<dbReference type="AlphaFoldDB" id="A0AAN1GR94"/>
<feature type="transmembrane region" description="Helical" evidence="2">
    <location>
        <begin position="60"/>
        <end position="84"/>
    </location>
</feature>
<evidence type="ECO:0000313" key="3">
    <source>
        <dbReference type="EMBL" id="ATG43723.1"/>
    </source>
</evidence>
<dbReference type="Pfam" id="PF00805">
    <property type="entry name" value="Pentapeptide"/>
    <property type="match status" value="4"/>
</dbReference>
<dbReference type="EMBL" id="CP010767">
    <property type="protein sequence ID" value="ATG43723.1"/>
    <property type="molecule type" value="Genomic_DNA"/>
</dbReference>
<reference evidence="3 4" key="1">
    <citation type="journal article" date="2017" name="Front. Microbiol.">
        <title>Phaeobacter piscinae sp. nov., a species of the Roseobacter group and potential aquaculture probiont.</title>
        <authorList>
            <person name="Sonnenschein E.C."/>
            <person name="Phippen C.B.W."/>
            <person name="Nielsen K.F."/>
            <person name="Mateiu R.V."/>
            <person name="Melchiorsen J."/>
            <person name="Gram L."/>
            <person name="Overmann J."/>
            <person name="Freese H.M."/>
        </authorList>
    </citation>
    <scope>NUCLEOTIDE SEQUENCE [LARGE SCALE GENOMIC DNA]</scope>
    <source>
        <strain evidence="3 4">P13</strain>
    </source>
</reference>
<dbReference type="SUPFAM" id="SSF141571">
    <property type="entry name" value="Pentapeptide repeat-like"/>
    <property type="match status" value="2"/>
</dbReference>
<evidence type="ECO:0000256" key="2">
    <source>
        <dbReference type="SAM" id="Phobius"/>
    </source>
</evidence>
<feature type="region of interest" description="Disordered" evidence="1">
    <location>
        <begin position="534"/>
        <end position="556"/>
    </location>
</feature>
<dbReference type="Gene3D" id="2.160.20.80">
    <property type="entry name" value="E3 ubiquitin-protein ligase SopA"/>
    <property type="match status" value="2"/>
</dbReference>
<organism evidence="3 4">
    <name type="scientific">Phaeobacter piscinae</name>
    <dbReference type="NCBI Taxonomy" id="1580596"/>
    <lineage>
        <taxon>Bacteria</taxon>
        <taxon>Pseudomonadati</taxon>
        <taxon>Pseudomonadota</taxon>
        <taxon>Alphaproteobacteria</taxon>
        <taxon>Rhodobacterales</taxon>
        <taxon>Roseobacteraceae</taxon>
        <taxon>Phaeobacter</taxon>
    </lineage>
</organism>